<feature type="compositionally biased region" description="Polar residues" evidence="5">
    <location>
        <begin position="85"/>
        <end position="99"/>
    </location>
</feature>
<feature type="domain" description="Zn(2)-C6 fungal-type" evidence="6">
    <location>
        <begin position="51"/>
        <end position="81"/>
    </location>
</feature>
<evidence type="ECO:0000256" key="5">
    <source>
        <dbReference type="SAM" id="MobiDB-lite"/>
    </source>
</evidence>
<dbReference type="PANTHER" id="PTHR47784">
    <property type="entry name" value="STEROL UPTAKE CONTROL PROTEIN 2"/>
    <property type="match status" value="1"/>
</dbReference>
<keyword evidence="4" id="KW-0539">Nucleus</keyword>
<dbReference type="Pfam" id="PF00172">
    <property type="entry name" value="Zn_clus"/>
    <property type="match status" value="1"/>
</dbReference>
<gene>
    <name evidence="7" type="ORF">POLS_LOCUS984</name>
</gene>
<dbReference type="GO" id="GO:0003677">
    <property type="term" value="F:DNA binding"/>
    <property type="evidence" value="ECO:0007669"/>
    <property type="project" value="UniProtKB-KW"/>
</dbReference>
<dbReference type="EMBL" id="CAJVOS010000009">
    <property type="protein sequence ID" value="CAG7969819.1"/>
    <property type="molecule type" value="Genomic_DNA"/>
</dbReference>
<dbReference type="GO" id="GO:0008270">
    <property type="term" value="F:zinc ion binding"/>
    <property type="evidence" value="ECO:0007669"/>
    <property type="project" value="InterPro"/>
</dbReference>
<keyword evidence="1" id="KW-0805">Transcription regulation</keyword>
<organism evidence="7 8">
    <name type="scientific">Penicillium olsonii</name>
    <dbReference type="NCBI Taxonomy" id="99116"/>
    <lineage>
        <taxon>Eukaryota</taxon>
        <taxon>Fungi</taxon>
        <taxon>Dikarya</taxon>
        <taxon>Ascomycota</taxon>
        <taxon>Pezizomycotina</taxon>
        <taxon>Eurotiomycetes</taxon>
        <taxon>Eurotiomycetidae</taxon>
        <taxon>Eurotiales</taxon>
        <taxon>Aspergillaceae</taxon>
        <taxon>Penicillium</taxon>
    </lineage>
</organism>
<keyword evidence="2" id="KW-0238">DNA-binding</keyword>
<dbReference type="PROSITE" id="PS00463">
    <property type="entry name" value="ZN2_CY6_FUNGAL_1"/>
    <property type="match status" value="1"/>
</dbReference>
<accession>A0A9W4HCK2</accession>
<dbReference type="GO" id="GO:0001228">
    <property type="term" value="F:DNA-binding transcription activator activity, RNA polymerase II-specific"/>
    <property type="evidence" value="ECO:0007669"/>
    <property type="project" value="TreeGrafter"/>
</dbReference>
<evidence type="ECO:0000256" key="3">
    <source>
        <dbReference type="ARBA" id="ARBA00023163"/>
    </source>
</evidence>
<dbReference type="InterPro" id="IPR036864">
    <property type="entry name" value="Zn2-C6_fun-type_DNA-bd_sf"/>
</dbReference>
<sequence length="406" mass="46167">MVGRYPQRIAYSVSHSNLYPHILGRGTPDLIEMKHHLLGNPRRSHNKSRNGCAPCKRRHVKCDEKQPECGLCHKRGLECTYLPTKVQTKPSPSTTANGDSHSRDRTSPPQVSGISRLQELRLIHHFSMVTAPTIASDDTDLRFWQLELPRIATTHDYAMAGLLAAAALHLASSELEKQAFWLETALIYKTQAISGLREDLATSHGNHEVKFITSSLILLLVTAYPGIRKDELQVDPLREVLAMRSNLQGCTMVFNQIYYGPTTTSIDFWIRRERLNQGNKDQEREILQRINEVQTVIDQCQSPSRQIYQSAYDLTLKALHTWPRQIESVVWPTRITDSFLLLVQQGDWIARIIFLFHGLDLHLASRKWFTAGAGRRLVLGVLQADGLEIPPQWSNLASWMIRAVEI</sequence>
<proteinExistence type="predicted"/>
<evidence type="ECO:0000313" key="7">
    <source>
        <dbReference type="EMBL" id="CAG7969819.1"/>
    </source>
</evidence>
<dbReference type="CDD" id="cd00067">
    <property type="entry name" value="GAL4"/>
    <property type="match status" value="1"/>
</dbReference>
<dbReference type="InterPro" id="IPR001138">
    <property type="entry name" value="Zn2Cys6_DnaBD"/>
</dbReference>
<dbReference type="PROSITE" id="PS50048">
    <property type="entry name" value="ZN2_CY6_FUNGAL_2"/>
    <property type="match status" value="1"/>
</dbReference>
<name>A0A9W4HCK2_PENOL</name>
<keyword evidence="8" id="KW-1185">Reference proteome</keyword>
<dbReference type="InterPro" id="IPR053157">
    <property type="entry name" value="Sterol_Uptake_Regulator"/>
</dbReference>
<protein>
    <recommendedName>
        <fullName evidence="6">Zn(2)-C6 fungal-type domain-containing protein</fullName>
    </recommendedName>
</protein>
<dbReference type="SMART" id="SM00066">
    <property type="entry name" value="GAL4"/>
    <property type="match status" value="1"/>
</dbReference>
<dbReference type="InterPro" id="IPR021858">
    <property type="entry name" value="Fun_TF"/>
</dbReference>
<dbReference type="Proteomes" id="UP001153618">
    <property type="component" value="Unassembled WGS sequence"/>
</dbReference>
<comment type="caution">
    <text evidence="7">The sequence shown here is derived from an EMBL/GenBank/DDBJ whole genome shotgun (WGS) entry which is preliminary data.</text>
</comment>
<evidence type="ECO:0000313" key="8">
    <source>
        <dbReference type="Proteomes" id="UP001153618"/>
    </source>
</evidence>
<evidence type="ECO:0000256" key="1">
    <source>
        <dbReference type="ARBA" id="ARBA00023015"/>
    </source>
</evidence>
<dbReference type="AlphaFoldDB" id="A0A9W4HCK2"/>
<dbReference type="SUPFAM" id="SSF57701">
    <property type="entry name" value="Zn2/Cys6 DNA-binding domain"/>
    <property type="match status" value="1"/>
</dbReference>
<feature type="region of interest" description="Disordered" evidence="5">
    <location>
        <begin position="85"/>
        <end position="111"/>
    </location>
</feature>
<evidence type="ECO:0000256" key="2">
    <source>
        <dbReference type="ARBA" id="ARBA00023125"/>
    </source>
</evidence>
<evidence type="ECO:0000256" key="4">
    <source>
        <dbReference type="ARBA" id="ARBA00023242"/>
    </source>
</evidence>
<keyword evidence="3" id="KW-0804">Transcription</keyword>
<reference evidence="7" key="1">
    <citation type="submission" date="2021-07" db="EMBL/GenBank/DDBJ databases">
        <authorList>
            <person name="Branca A.L. A."/>
        </authorList>
    </citation>
    <scope>NUCLEOTIDE SEQUENCE</scope>
</reference>
<dbReference type="OrthoDB" id="4937900at2759"/>
<dbReference type="Pfam" id="PF11951">
    <property type="entry name" value="Fungal_trans_2"/>
    <property type="match status" value="1"/>
</dbReference>
<evidence type="ECO:0000259" key="6">
    <source>
        <dbReference type="PROSITE" id="PS50048"/>
    </source>
</evidence>
<dbReference type="Gene3D" id="4.10.240.10">
    <property type="entry name" value="Zn(2)-C6 fungal-type DNA-binding domain"/>
    <property type="match status" value="1"/>
</dbReference>
<dbReference type="PRINTS" id="PR00755">
    <property type="entry name" value="AFLATOXINBRP"/>
</dbReference>
<dbReference type="PANTHER" id="PTHR47784:SF14">
    <property type="entry name" value="ZN(II)2CYS6 TRANSCRIPTION FACTOR (EUROFUNG)"/>
    <property type="match status" value="1"/>
</dbReference>